<proteinExistence type="predicted"/>
<evidence type="ECO:0000313" key="2">
    <source>
        <dbReference type="Proteomes" id="UP000765160"/>
    </source>
</evidence>
<organism evidence="1 2">
    <name type="scientific">Falsiroseomonas frigidaquae</name>
    <dbReference type="NCBI Taxonomy" id="487318"/>
    <lineage>
        <taxon>Bacteria</taxon>
        <taxon>Pseudomonadati</taxon>
        <taxon>Pseudomonadota</taxon>
        <taxon>Alphaproteobacteria</taxon>
        <taxon>Acetobacterales</taxon>
        <taxon>Roseomonadaceae</taxon>
        <taxon>Falsiroseomonas</taxon>
    </lineage>
</organism>
<name>A0ABX1ES98_9PROT</name>
<evidence type="ECO:0000313" key="1">
    <source>
        <dbReference type="EMBL" id="NKE43423.1"/>
    </source>
</evidence>
<gene>
    <name evidence="1" type="ORF">HB662_01445</name>
</gene>
<keyword evidence="2" id="KW-1185">Reference proteome</keyword>
<comment type="caution">
    <text evidence="1">The sequence shown here is derived from an EMBL/GenBank/DDBJ whole genome shotgun (WGS) entry which is preliminary data.</text>
</comment>
<dbReference type="EMBL" id="JAAVTX010000001">
    <property type="protein sequence ID" value="NKE43423.1"/>
    <property type="molecule type" value="Genomic_DNA"/>
</dbReference>
<dbReference type="Proteomes" id="UP000765160">
    <property type="component" value="Unassembled WGS sequence"/>
</dbReference>
<protein>
    <submittedName>
        <fullName evidence="1">Uncharacterized protein</fullName>
    </submittedName>
</protein>
<accession>A0ABX1ES98</accession>
<sequence>MLQRTTPRVPPLADGRAALAALSFKKDRVEIERVAAVALRSAVQPEGKRCQRRPADRNPQKTAILGGRLRAAAGGNSARGGAFDSFALSRV</sequence>
<dbReference type="RefSeq" id="WP_168046401.1">
    <property type="nucleotide sequence ID" value="NZ_JAATJR010000001.1"/>
</dbReference>
<reference evidence="1 2" key="1">
    <citation type="submission" date="2020-03" db="EMBL/GenBank/DDBJ databases">
        <title>Roseomonas selenitidurans sp. nov. isolated from soil.</title>
        <authorList>
            <person name="Liu H."/>
        </authorList>
    </citation>
    <scope>NUCLEOTIDE SEQUENCE [LARGE SCALE GENOMIC DNA]</scope>
    <source>
        <strain evidence="1 2">JCM 15073</strain>
    </source>
</reference>